<keyword evidence="3" id="KW-1185">Reference proteome</keyword>
<gene>
    <name evidence="2" type="ORF">DILT_LOCUS8547</name>
</gene>
<evidence type="ECO:0000313" key="2">
    <source>
        <dbReference type="EMBL" id="VDN12716.1"/>
    </source>
</evidence>
<evidence type="ECO:0000256" key="1">
    <source>
        <dbReference type="SAM" id="MobiDB-lite"/>
    </source>
</evidence>
<feature type="region of interest" description="Disordered" evidence="1">
    <location>
        <begin position="1"/>
        <end position="24"/>
    </location>
</feature>
<reference evidence="2 3" key="1">
    <citation type="submission" date="2018-11" db="EMBL/GenBank/DDBJ databases">
        <authorList>
            <consortium name="Pathogen Informatics"/>
        </authorList>
    </citation>
    <scope>NUCLEOTIDE SEQUENCE [LARGE SCALE GENOMIC DNA]</scope>
</reference>
<proteinExistence type="predicted"/>
<name>A0A3P7P3W1_DIBLA</name>
<accession>A0A3P7P3W1</accession>
<dbReference type="AlphaFoldDB" id="A0A3P7P3W1"/>
<organism evidence="2 3">
    <name type="scientific">Dibothriocephalus latus</name>
    <name type="common">Fish tapeworm</name>
    <name type="synonym">Diphyllobothrium latum</name>
    <dbReference type="NCBI Taxonomy" id="60516"/>
    <lineage>
        <taxon>Eukaryota</taxon>
        <taxon>Metazoa</taxon>
        <taxon>Spiralia</taxon>
        <taxon>Lophotrochozoa</taxon>
        <taxon>Platyhelminthes</taxon>
        <taxon>Cestoda</taxon>
        <taxon>Eucestoda</taxon>
        <taxon>Diphyllobothriidea</taxon>
        <taxon>Diphyllobothriidae</taxon>
        <taxon>Dibothriocephalus</taxon>
    </lineage>
</organism>
<sequence>MMPDLADLNDVIDDTPPHVTVGGSESGKLHPICSLETGAEYRRFKNCFPVLTDGVEPSLQLHPSITVILFSINGTLMPKVQEPLPYLGELSLAIVAPNRGQYN</sequence>
<evidence type="ECO:0000313" key="3">
    <source>
        <dbReference type="Proteomes" id="UP000281553"/>
    </source>
</evidence>
<dbReference type="Proteomes" id="UP000281553">
    <property type="component" value="Unassembled WGS sequence"/>
</dbReference>
<protein>
    <submittedName>
        <fullName evidence="2">Uncharacterized protein</fullName>
    </submittedName>
</protein>
<dbReference type="EMBL" id="UYRU01054569">
    <property type="protein sequence ID" value="VDN12716.1"/>
    <property type="molecule type" value="Genomic_DNA"/>
</dbReference>